<dbReference type="OrthoDB" id="4743193at2759"/>
<sequence>MSVEYLKTAPRIWSLLDALLSVRTRRRSSLLLEPNRMTAGENLGGHWTDTESSKKENRRNTLSQIVRVIHASCWCLHSLQKKTVILSMLMHGANQKANKFASIFGIFLHSCRTPQRVVNALQRMGLCVTQTNLGNLAVSQSPMTTLTSTSKSPYLLLKNLGTVSDILPRA</sequence>
<protein>
    <submittedName>
        <fullName evidence="1">Uncharacterized protein</fullName>
    </submittedName>
</protein>
<dbReference type="AlphaFoldDB" id="A0A0C2WA71"/>
<proteinExistence type="predicted"/>
<evidence type="ECO:0000313" key="1">
    <source>
        <dbReference type="EMBL" id="KIL58127.1"/>
    </source>
</evidence>
<gene>
    <name evidence="1" type="ORF">M378DRAFT_171018</name>
</gene>
<dbReference type="Proteomes" id="UP000054549">
    <property type="component" value="Unassembled WGS sequence"/>
</dbReference>
<dbReference type="InParanoid" id="A0A0C2WA71"/>
<keyword evidence="2" id="KW-1185">Reference proteome</keyword>
<dbReference type="EMBL" id="KN818347">
    <property type="protein sequence ID" value="KIL58127.1"/>
    <property type="molecule type" value="Genomic_DNA"/>
</dbReference>
<dbReference type="STRING" id="946122.A0A0C2WA71"/>
<evidence type="ECO:0000313" key="2">
    <source>
        <dbReference type="Proteomes" id="UP000054549"/>
    </source>
</evidence>
<name>A0A0C2WA71_AMAMK</name>
<organism evidence="1 2">
    <name type="scientific">Amanita muscaria (strain Koide BX008)</name>
    <dbReference type="NCBI Taxonomy" id="946122"/>
    <lineage>
        <taxon>Eukaryota</taxon>
        <taxon>Fungi</taxon>
        <taxon>Dikarya</taxon>
        <taxon>Basidiomycota</taxon>
        <taxon>Agaricomycotina</taxon>
        <taxon>Agaricomycetes</taxon>
        <taxon>Agaricomycetidae</taxon>
        <taxon>Agaricales</taxon>
        <taxon>Pluteineae</taxon>
        <taxon>Amanitaceae</taxon>
        <taxon>Amanita</taxon>
    </lineage>
</organism>
<reference evidence="1 2" key="1">
    <citation type="submission" date="2014-04" db="EMBL/GenBank/DDBJ databases">
        <title>Evolutionary Origins and Diversification of the Mycorrhizal Mutualists.</title>
        <authorList>
            <consortium name="DOE Joint Genome Institute"/>
            <consortium name="Mycorrhizal Genomics Consortium"/>
            <person name="Kohler A."/>
            <person name="Kuo A."/>
            <person name="Nagy L.G."/>
            <person name="Floudas D."/>
            <person name="Copeland A."/>
            <person name="Barry K.W."/>
            <person name="Cichocki N."/>
            <person name="Veneault-Fourrey C."/>
            <person name="LaButti K."/>
            <person name="Lindquist E.A."/>
            <person name="Lipzen A."/>
            <person name="Lundell T."/>
            <person name="Morin E."/>
            <person name="Murat C."/>
            <person name="Riley R."/>
            <person name="Ohm R."/>
            <person name="Sun H."/>
            <person name="Tunlid A."/>
            <person name="Henrissat B."/>
            <person name="Grigoriev I.V."/>
            <person name="Hibbett D.S."/>
            <person name="Martin F."/>
        </authorList>
    </citation>
    <scope>NUCLEOTIDE SEQUENCE [LARGE SCALE GENOMIC DNA]</scope>
    <source>
        <strain evidence="1 2">Koide BX008</strain>
    </source>
</reference>
<accession>A0A0C2WA71</accession>
<dbReference type="HOGENOM" id="CLU_1570217_0_0_1"/>